<dbReference type="PROSITE" id="PS50893">
    <property type="entry name" value="ABC_TRANSPORTER_2"/>
    <property type="match status" value="1"/>
</dbReference>
<sequence>MMAPADAPQPASPENLEGHPLLTRDVEPTTAQGAEEAHMPPPVRTGEPLMRVRNVVREYPAGDDVVAVLQDVNLDIHAGEMVAIIGASGSGKSTLMNILGCLDRPTRGSYQVEGKETGKMDPDELARLRREHFGFIFQRYHLMGDLHAVGNVEIPAIYAGVPPAERHERARRLLTRLGLAERLGNKPGQLSGGQQQRVSIARALMNGGDVILADEPTGALDQASGHEVMNILKELHADGHTVILVTHDAGVAAHAQRIVELSDGRIVSDRINPGANTELAVKDDTDVPHQKNSWAAAWGRFGEAAQMAVRAMIGHKMRTLLTMLGIIIGIASVVSVVALGEGSRQKILSDISGMGTNTIDIMPGSGFGDRTSGRIRTLVPSDAQALLRLRYVDSVSPNVSTTRTLRRGNVDKTATINGVGEQFFRVRGYSVADGALFDEDSVRRQTQDAVIDPNTYDAFFQPGEHAVGKVLLIGTVPVRVIGVTEKKESPFGNPDALNVWLPYTTVMGRLMGTSHLRSITVRVRDDADSAAAESGITQMLTQRHGKQDFFTMNSDSIRQTVEKTTATMTLLVSAIALISLVVGGIGVMNIMLVSVTERTQEIGVRMAVGARQGDILKQFLIEAVLVCLIGGVLGIALALLIGWLFDSVSGGNFSMVFSVASIIAAFSCSTLIGVLFGYLPAKRAAQLDPVDALTRQ</sequence>
<dbReference type="AlphaFoldDB" id="A0A1H8CU04"/>
<dbReference type="SMART" id="SM00382">
    <property type="entry name" value="AAA"/>
    <property type="match status" value="1"/>
</dbReference>
<dbReference type="PROSITE" id="PS00211">
    <property type="entry name" value="ABC_TRANSPORTER_1"/>
    <property type="match status" value="1"/>
</dbReference>
<dbReference type="InterPro" id="IPR050250">
    <property type="entry name" value="Macrolide_Exporter_MacB"/>
</dbReference>
<keyword evidence="6" id="KW-0547">Nucleotide-binding</keyword>
<dbReference type="GO" id="GO:0005524">
    <property type="term" value="F:ATP binding"/>
    <property type="evidence" value="ECO:0007669"/>
    <property type="project" value="UniProtKB-KW"/>
</dbReference>
<dbReference type="PANTHER" id="PTHR30572:SF14">
    <property type="entry name" value="MACROLIDE EXPORT ATP-BINDING_PERMEASE PROTEIN MACB"/>
    <property type="match status" value="1"/>
</dbReference>
<evidence type="ECO:0000313" key="18">
    <source>
        <dbReference type="Proteomes" id="UP000199531"/>
    </source>
</evidence>
<dbReference type="GO" id="GO:0005886">
    <property type="term" value="C:plasma membrane"/>
    <property type="evidence" value="ECO:0007669"/>
    <property type="project" value="UniProtKB-SubCell"/>
</dbReference>
<comment type="subcellular location">
    <subcellularLocation>
        <location evidence="1">Cell inner membrane</location>
        <topology evidence="1">Multi-pass membrane protein</topology>
    </subcellularLocation>
</comment>
<dbReference type="Gene3D" id="3.40.50.300">
    <property type="entry name" value="P-loop containing nucleotide triphosphate hydrolases"/>
    <property type="match status" value="1"/>
</dbReference>
<keyword evidence="4" id="KW-0997">Cell inner membrane</keyword>
<dbReference type="InterPro" id="IPR025857">
    <property type="entry name" value="MacB_PCD"/>
</dbReference>
<keyword evidence="11" id="KW-0046">Antibiotic resistance</keyword>
<feature type="region of interest" description="Disordered" evidence="14">
    <location>
        <begin position="1"/>
        <end position="21"/>
    </location>
</feature>
<feature type="transmembrane region" description="Helical" evidence="15">
    <location>
        <begin position="619"/>
        <end position="645"/>
    </location>
</feature>
<dbReference type="InterPro" id="IPR017911">
    <property type="entry name" value="MacB-like_ATP-bd"/>
</dbReference>
<accession>A0A1H8CU04</accession>
<evidence type="ECO:0000256" key="8">
    <source>
        <dbReference type="ARBA" id="ARBA00022967"/>
    </source>
</evidence>
<keyword evidence="9 15" id="KW-1133">Transmembrane helix</keyword>
<feature type="transmembrane region" description="Helical" evidence="15">
    <location>
        <begin position="570"/>
        <end position="595"/>
    </location>
</feature>
<keyword evidence="18" id="KW-1185">Reference proteome</keyword>
<reference evidence="17 18" key="1">
    <citation type="submission" date="2016-10" db="EMBL/GenBank/DDBJ databases">
        <authorList>
            <person name="de Groot N.N."/>
        </authorList>
    </citation>
    <scope>NUCLEOTIDE SEQUENCE [LARGE SCALE GENOMIC DNA]</scope>
    <source>
        <strain evidence="17 18">DSM 15123</strain>
    </source>
</reference>
<evidence type="ECO:0000256" key="1">
    <source>
        <dbReference type="ARBA" id="ARBA00004429"/>
    </source>
</evidence>
<evidence type="ECO:0000256" key="11">
    <source>
        <dbReference type="ARBA" id="ARBA00023251"/>
    </source>
</evidence>
<dbReference type="Pfam" id="PF02687">
    <property type="entry name" value="FtsX"/>
    <property type="match status" value="1"/>
</dbReference>
<feature type="transmembrane region" description="Helical" evidence="15">
    <location>
        <begin position="320"/>
        <end position="340"/>
    </location>
</feature>
<dbReference type="CDD" id="cd03255">
    <property type="entry name" value="ABC_MJ0796_LolCDE_FtsE"/>
    <property type="match status" value="1"/>
</dbReference>
<keyword evidence="7 17" id="KW-0067">ATP-binding</keyword>
<evidence type="ECO:0000256" key="13">
    <source>
        <dbReference type="ARBA" id="ARBA00041199"/>
    </source>
</evidence>
<evidence type="ECO:0000256" key="4">
    <source>
        <dbReference type="ARBA" id="ARBA00022519"/>
    </source>
</evidence>
<dbReference type="Proteomes" id="UP000199531">
    <property type="component" value="Unassembled WGS sequence"/>
</dbReference>
<evidence type="ECO:0000256" key="12">
    <source>
        <dbReference type="ARBA" id="ARBA00038388"/>
    </source>
</evidence>
<keyword evidence="5 15" id="KW-0812">Transmembrane</keyword>
<dbReference type="InterPro" id="IPR027417">
    <property type="entry name" value="P-loop_NTPase"/>
</dbReference>
<dbReference type="GO" id="GO:0046677">
    <property type="term" value="P:response to antibiotic"/>
    <property type="evidence" value="ECO:0007669"/>
    <property type="project" value="UniProtKB-KW"/>
</dbReference>
<organism evidence="17 18">
    <name type="scientific">Brachymonas denitrificans DSM 15123</name>
    <dbReference type="NCBI Taxonomy" id="1121117"/>
    <lineage>
        <taxon>Bacteria</taxon>
        <taxon>Pseudomonadati</taxon>
        <taxon>Pseudomonadota</taxon>
        <taxon>Betaproteobacteria</taxon>
        <taxon>Burkholderiales</taxon>
        <taxon>Comamonadaceae</taxon>
        <taxon>Brachymonas</taxon>
    </lineage>
</organism>
<feature type="transmembrane region" description="Helical" evidence="15">
    <location>
        <begin position="657"/>
        <end position="679"/>
    </location>
</feature>
<gene>
    <name evidence="17" type="ORF">SAMN02745977_00052</name>
</gene>
<dbReference type="InterPro" id="IPR003593">
    <property type="entry name" value="AAA+_ATPase"/>
</dbReference>
<dbReference type="PANTHER" id="PTHR30572">
    <property type="entry name" value="MEMBRANE COMPONENT OF TRANSPORTER-RELATED"/>
    <property type="match status" value="1"/>
</dbReference>
<dbReference type="GO" id="GO:0022857">
    <property type="term" value="F:transmembrane transporter activity"/>
    <property type="evidence" value="ECO:0007669"/>
    <property type="project" value="TreeGrafter"/>
</dbReference>
<dbReference type="InterPro" id="IPR017871">
    <property type="entry name" value="ABC_transporter-like_CS"/>
</dbReference>
<dbReference type="GO" id="GO:0098796">
    <property type="term" value="C:membrane protein complex"/>
    <property type="evidence" value="ECO:0007669"/>
    <property type="project" value="UniProtKB-ARBA"/>
</dbReference>
<dbReference type="InterPro" id="IPR003838">
    <property type="entry name" value="ABC3_permease_C"/>
</dbReference>
<dbReference type="SUPFAM" id="SSF52540">
    <property type="entry name" value="P-loop containing nucleoside triphosphate hydrolases"/>
    <property type="match status" value="1"/>
</dbReference>
<keyword evidence="2" id="KW-0813">Transport</keyword>
<comment type="similarity">
    <text evidence="12">Belongs to the ABC transporter superfamily. Macrolide exporter (TC 3.A.1.122) family.</text>
</comment>
<evidence type="ECO:0000256" key="9">
    <source>
        <dbReference type="ARBA" id="ARBA00022989"/>
    </source>
</evidence>
<keyword evidence="3" id="KW-1003">Cell membrane</keyword>
<proteinExistence type="inferred from homology"/>
<evidence type="ECO:0000259" key="16">
    <source>
        <dbReference type="PROSITE" id="PS50893"/>
    </source>
</evidence>
<evidence type="ECO:0000256" key="7">
    <source>
        <dbReference type="ARBA" id="ARBA00022840"/>
    </source>
</evidence>
<evidence type="ECO:0000256" key="5">
    <source>
        <dbReference type="ARBA" id="ARBA00022692"/>
    </source>
</evidence>
<dbReference type="STRING" id="1121117.SAMN02745977_00052"/>
<keyword evidence="8" id="KW-1278">Translocase</keyword>
<evidence type="ECO:0000313" key="17">
    <source>
        <dbReference type="EMBL" id="SEM98460.1"/>
    </source>
</evidence>
<keyword evidence="10 15" id="KW-0472">Membrane</keyword>
<dbReference type="EMBL" id="FOCW01000001">
    <property type="protein sequence ID" value="SEM98460.1"/>
    <property type="molecule type" value="Genomic_DNA"/>
</dbReference>
<evidence type="ECO:0000256" key="6">
    <source>
        <dbReference type="ARBA" id="ARBA00022741"/>
    </source>
</evidence>
<dbReference type="Pfam" id="PF12704">
    <property type="entry name" value="MacB_PCD"/>
    <property type="match status" value="1"/>
</dbReference>
<evidence type="ECO:0000256" key="15">
    <source>
        <dbReference type="SAM" id="Phobius"/>
    </source>
</evidence>
<dbReference type="FunFam" id="3.40.50.300:FF:000032">
    <property type="entry name" value="Export ABC transporter ATP-binding protein"/>
    <property type="match status" value="1"/>
</dbReference>
<protein>
    <recommendedName>
        <fullName evidence="13">Pyoverdine export ATP-binding/permease protein PvdT</fullName>
    </recommendedName>
</protein>
<name>A0A1H8CU04_9BURK</name>
<dbReference type="Pfam" id="PF00005">
    <property type="entry name" value="ABC_tran"/>
    <property type="match status" value="1"/>
</dbReference>
<dbReference type="GO" id="GO:0016887">
    <property type="term" value="F:ATP hydrolysis activity"/>
    <property type="evidence" value="ECO:0007669"/>
    <property type="project" value="InterPro"/>
</dbReference>
<evidence type="ECO:0000256" key="3">
    <source>
        <dbReference type="ARBA" id="ARBA00022475"/>
    </source>
</evidence>
<evidence type="ECO:0000256" key="14">
    <source>
        <dbReference type="SAM" id="MobiDB-lite"/>
    </source>
</evidence>
<evidence type="ECO:0000256" key="2">
    <source>
        <dbReference type="ARBA" id="ARBA00022448"/>
    </source>
</evidence>
<feature type="domain" description="ABC transporter" evidence="16">
    <location>
        <begin position="50"/>
        <end position="288"/>
    </location>
</feature>
<evidence type="ECO:0000256" key="10">
    <source>
        <dbReference type="ARBA" id="ARBA00023136"/>
    </source>
</evidence>
<dbReference type="InterPro" id="IPR003439">
    <property type="entry name" value="ABC_transporter-like_ATP-bd"/>
</dbReference>